<name>A0A9P4HKE8_9PLEO</name>
<keyword evidence="3" id="KW-1185">Reference proteome</keyword>
<evidence type="ECO:0000256" key="1">
    <source>
        <dbReference type="SAM" id="Phobius"/>
    </source>
</evidence>
<protein>
    <submittedName>
        <fullName evidence="2">Uncharacterized protein</fullName>
    </submittedName>
</protein>
<comment type="caution">
    <text evidence="2">The sequence shown here is derived from an EMBL/GenBank/DDBJ whole genome shotgun (WGS) entry which is preliminary data.</text>
</comment>
<sequence length="325" mass="37995">MHLLQEELVNLNGRDADIEKAVLEALWPSTVDDDRFDRQDWVPCLTYYVNQYGHGLQNQGQHVAVRKHAHIVDLCKLLLQDIPREQIRTLLLDRSMGYSVASTEVADNTIDLTPRICFMVNVGTSAATINPGRTQLQWKSDTLSAFLRNHFTHQMELCGTDNLADHQRMLDPDDKSIEIFHHASFLARQQQHQDNLYPTDLVEETQRTLILLFPQHDHAQQRWLQSQRKRYTIDHQLASNGQLRLDERQLKSFRFWHDRLAILKQAYDEARLATLSQWWYDRRNGVQWYTFWVAVCVFLLTVFFGMVQSIEGALQVSKAYHPTVV</sequence>
<feature type="transmembrane region" description="Helical" evidence="1">
    <location>
        <begin position="288"/>
        <end position="307"/>
    </location>
</feature>
<evidence type="ECO:0000313" key="3">
    <source>
        <dbReference type="Proteomes" id="UP000799777"/>
    </source>
</evidence>
<evidence type="ECO:0000313" key="2">
    <source>
        <dbReference type="EMBL" id="KAF2035998.1"/>
    </source>
</evidence>
<dbReference type="AlphaFoldDB" id="A0A9P4HKE8"/>
<keyword evidence="1" id="KW-1133">Transmembrane helix</keyword>
<organism evidence="2 3">
    <name type="scientific">Setomelanomma holmii</name>
    <dbReference type="NCBI Taxonomy" id="210430"/>
    <lineage>
        <taxon>Eukaryota</taxon>
        <taxon>Fungi</taxon>
        <taxon>Dikarya</taxon>
        <taxon>Ascomycota</taxon>
        <taxon>Pezizomycotina</taxon>
        <taxon>Dothideomycetes</taxon>
        <taxon>Pleosporomycetidae</taxon>
        <taxon>Pleosporales</taxon>
        <taxon>Pleosporineae</taxon>
        <taxon>Phaeosphaeriaceae</taxon>
        <taxon>Setomelanomma</taxon>
    </lineage>
</organism>
<keyword evidence="1" id="KW-0472">Membrane</keyword>
<gene>
    <name evidence="2" type="ORF">EK21DRAFT_106832</name>
</gene>
<dbReference type="EMBL" id="ML978156">
    <property type="protein sequence ID" value="KAF2035998.1"/>
    <property type="molecule type" value="Genomic_DNA"/>
</dbReference>
<reference evidence="2" key="1">
    <citation type="journal article" date="2020" name="Stud. Mycol.">
        <title>101 Dothideomycetes genomes: a test case for predicting lifestyles and emergence of pathogens.</title>
        <authorList>
            <person name="Haridas S."/>
            <person name="Albert R."/>
            <person name="Binder M."/>
            <person name="Bloem J."/>
            <person name="Labutti K."/>
            <person name="Salamov A."/>
            <person name="Andreopoulos B."/>
            <person name="Baker S."/>
            <person name="Barry K."/>
            <person name="Bills G."/>
            <person name="Bluhm B."/>
            <person name="Cannon C."/>
            <person name="Castanera R."/>
            <person name="Culley D."/>
            <person name="Daum C."/>
            <person name="Ezra D."/>
            <person name="Gonzalez J."/>
            <person name="Henrissat B."/>
            <person name="Kuo A."/>
            <person name="Liang C."/>
            <person name="Lipzen A."/>
            <person name="Lutzoni F."/>
            <person name="Magnuson J."/>
            <person name="Mondo S."/>
            <person name="Nolan M."/>
            <person name="Ohm R."/>
            <person name="Pangilinan J."/>
            <person name="Park H.-J."/>
            <person name="Ramirez L."/>
            <person name="Alfaro M."/>
            <person name="Sun H."/>
            <person name="Tritt A."/>
            <person name="Yoshinaga Y."/>
            <person name="Zwiers L.-H."/>
            <person name="Turgeon B."/>
            <person name="Goodwin S."/>
            <person name="Spatafora J."/>
            <person name="Crous P."/>
            <person name="Grigoriev I."/>
        </authorList>
    </citation>
    <scope>NUCLEOTIDE SEQUENCE</scope>
    <source>
        <strain evidence="2">CBS 110217</strain>
    </source>
</reference>
<dbReference type="OrthoDB" id="5428890at2759"/>
<accession>A0A9P4HKE8</accession>
<keyword evidence="1" id="KW-0812">Transmembrane</keyword>
<dbReference type="Proteomes" id="UP000799777">
    <property type="component" value="Unassembled WGS sequence"/>
</dbReference>
<proteinExistence type="predicted"/>